<comment type="caution">
    <text evidence="1">The sequence shown here is derived from an EMBL/GenBank/DDBJ whole genome shotgun (WGS) entry which is preliminary data.</text>
</comment>
<protein>
    <submittedName>
        <fullName evidence="1">Uncharacterized protein</fullName>
    </submittedName>
</protein>
<proteinExistence type="predicted"/>
<organism evidence="1 2">
    <name type="scientific">Rangifer tarandus platyrhynchus</name>
    <name type="common">Svalbard reindeer</name>
    <dbReference type="NCBI Taxonomy" id="3082113"/>
    <lineage>
        <taxon>Eukaryota</taxon>
        <taxon>Metazoa</taxon>
        <taxon>Chordata</taxon>
        <taxon>Craniata</taxon>
        <taxon>Vertebrata</taxon>
        <taxon>Euteleostomi</taxon>
        <taxon>Mammalia</taxon>
        <taxon>Eutheria</taxon>
        <taxon>Laurasiatheria</taxon>
        <taxon>Artiodactyla</taxon>
        <taxon>Ruminantia</taxon>
        <taxon>Pecora</taxon>
        <taxon>Cervidae</taxon>
        <taxon>Odocoileinae</taxon>
        <taxon>Rangifer</taxon>
    </lineage>
</organism>
<gene>
    <name evidence="1" type="ORF">MRATA1EN1_LOCUS30791</name>
</gene>
<keyword evidence="2" id="KW-1185">Reference proteome</keyword>
<dbReference type="Proteomes" id="UP001176941">
    <property type="component" value="Unassembled WGS sequence"/>
</dbReference>
<sequence>MADAATADARHSRRVYPSALPGWSAVRGFFRSVAAAVAVGPGAGVTTASSVRMQLLLVTVYLRLHGRTDVYVRAKIFGNIEQHRRCATDEDLSTHAVEGSYEITNPFVTCVSTSAPSLQWTRSQPPQAVCPGSLLCQLLVGFAAWEEAIKEPQQTYPLSCCPLLHEELKYGERSTG</sequence>
<reference evidence="1" key="1">
    <citation type="submission" date="2023-04" db="EMBL/GenBank/DDBJ databases">
        <authorList>
            <consortium name="ELIXIR-Norway"/>
        </authorList>
    </citation>
    <scope>NUCLEOTIDE SEQUENCE [LARGE SCALE GENOMIC DNA]</scope>
</reference>
<evidence type="ECO:0000313" key="2">
    <source>
        <dbReference type="Proteomes" id="UP001176941"/>
    </source>
</evidence>
<evidence type="ECO:0000313" key="1">
    <source>
        <dbReference type="EMBL" id="CAI9149173.1"/>
    </source>
</evidence>
<accession>A0ABN8XK30</accession>
<name>A0ABN8XK30_RANTA</name>
<dbReference type="EMBL" id="CATKSN020000164">
    <property type="protein sequence ID" value="CAI9149173.1"/>
    <property type="molecule type" value="Genomic_DNA"/>
</dbReference>